<accession>A0AA36MXQ6</accession>
<gene>
    <name evidence="1" type="ORF">EVOR1521_LOCUS11283</name>
</gene>
<evidence type="ECO:0000313" key="2">
    <source>
        <dbReference type="Proteomes" id="UP001178507"/>
    </source>
</evidence>
<dbReference type="Gene3D" id="3.90.176.10">
    <property type="entry name" value="Toxin ADP-ribosyltransferase, Chain A, domain 1"/>
    <property type="match status" value="1"/>
</dbReference>
<sequence length="246" mass="27412">MLAGALRGFHPRSAAVAVRRLHSAGLGGRPEVCGVFRAAHEVALARQAEELGSRGTEGECGNYANSIMKAHGKAKPFGLELDELFALVAYAYDHPPAPPSANLWALLGSLVRERQLQEAGLFLRYFQQAVEKRTQRQPEATFLYCGMPEMNLTLEEGMYIYWRTFTSWTRHFQVARSAGAGVIRLTAHWVCEISEFSEYCVRNCVSEVILRPNQVLKVVACPGISEGHDIALDLLEEEEEEEESPF</sequence>
<protein>
    <submittedName>
        <fullName evidence="1">Uncharacterized protein</fullName>
    </submittedName>
</protein>
<comment type="caution">
    <text evidence="1">The sequence shown here is derived from an EMBL/GenBank/DDBJ whole genome shotgun (WGS) entry which is preliminary data.</text>
</comment>
<evidence type="ECO:0000313" key="1">
    <source>
        <dbReference type="EMBL" id="CAJ1384404.1"/>
    </source>
</evidence>
<dbReference type="EMBL" id="CAUJNA010001113">
    <property type="protein sequence ID" value="CAJ1384404.1"/>
    <property type="molecule type" value="Genomic_DNA"/>
</dbReference>
<reference evidence="1" key="1">
    <citation type="submission" date="2023-08" db="EMBL/GenBank/DDBJ databases">
        <authorList>
            <person name="Chen Y."/>
            <person name="Shah S."/>
            <person name="Dougan E. K."/>
            <person name="Thang M."/>
            <person name="Chan C."/>
        </authorList>
    </citation>
    <scope>NUCLEOTIDE SEQUENCE</scope>
</reference>
<proteinExistence type="predicted"/>
<organism evidence="1 2">
    <name type="scientific">Effrenium voratum</name>
    <dbReference type="NCBI Taxonomy" id="2562239"/>
    <lineage>
        <taxon>Eukaryota</taxon>
        <taxon>Sar</taxon>
        <taxon>Alveolata</taxon>
        <taxon>Dinophyceae</taxon>
        <taxon>Suessiales</taxon>
        <taxon>Symbiodiniaceae</taxon>
        <taxon>Effrenium</taxon>
    </lineage>
</organism>
<dbReference type="AlphaFoldDB" id="A0AA36MXQ6"/>
<name>A0AA36MXQ6_9DINO</name>
<dbReference type="Proteomes" id="UP001178507">
    <property type="component" value="Unassembled WGS sequence"/>
</dbReference>
<keyword evidence="2" id="KW-1185">Reference proteome</keyword>